<dbReference type="Pfam" id="PF13354">
    <property type="entry name" value="Beta-lactamase2"/>
    <property type="match status" value="1"/>
</dbReference>
<dbReference type="PROSITE" id="PS51426">
    <property type="entry name" value="ABL"/>
    <property type="match status" value="1"/>
</dbReference>
<dbReference type="PANTHER" id="PTHR35333">
    <property type="entry name" value="BETA-LACTAMASE"/>
    <property type="match status" value="1"/>
</dbReference>
<feature type="compositionally biased region" description="Low complexity" evidence="1">
    <location>
        <begin position="239"/>
        <end position="262"/>
    </location>
</feature>
<feature type="transmembrane region" description="Helical" evidence="2">
    <location>
        <begin position="208"/>
        <end position="226"/>
    </location>
</feature>
<dbReference type="Proteomes" id="UP001324287">
    <property type="component" value="Chromosome"/>
</dbReference>
<keyword evidence="2" id="KW-0812">Transmembrane</keyword>
<feature type="region of interest" description="Disordered" evidence="1">
    <location>
        <begin position="236"/>
        <end position="263"/>
    </location>
</feature>
<organism evidence="4 5">
    <name type="scientific">Blastococcus brunescens</name>
    <dbReference type="NCBI Taxonomy" id="1564165"/>
    <lineage>
        <taxon>Bacteria</taxon>
        <taxon>Bacillati</taxon>
        <taxon>Actinomycetota</taxon>
        <taxon>Actinomycetes</taxon>
        <taxon>Geodermatophilales</taxon>
        <taxon>Geodermatophilaceae</taxon>
        <taxon>Blastococcus</taxon>
    </lineage>
</organism>
<evidence type="ECO:0000259" key="3">
    <source>
        <dbReference type="PROSITE" id="PS51426"/>
    </source>
</evidence>
<feature type="transmembrane region" description="Helical" evidence="2">
    <location>
        <begin position="164"/>
        <end position="181"/>
    </location>
</feature>
<dbReference type="EMBL" id="CP141261">
    <property type="protein sequence ID" value="WRL65452.1"/>
    <property type="molecule type" value="Genomic_DNA"/>
</dbReference>
<dbReference type="Gene3D" id="3.40.710.10">
    <property type="entry name" value="DD-peptidase/beta-lactamase superfamily"/>
    <property type="match status" value="1"/>
</dbReference>
<evidence type="ECO:0000256" key="2">
    <source>
        <dbReference type="SAM" id="Phobius"/>
    </source>
</evidence>
<dbReference type="InterPro" id="IPR045155">
    <property type="entry name" value="Beta-lactam_cat"/>
</dbReference>
<accession>A0ABZ1B3R9</accession>
<sequence length="508" mass="51133">MALVLVAESGLLVGLVLPGSSLVIGLGVLAGAGLVSVPVVALTATAATVAGAALGHRCGSRVRSAPLLPTGGRFGRLLPERVRHLVERSASPWTAAVAGRPARMAALAQLITGSRTLAPRIAARTGVPLPTMLRGTVPAALLWSWGLVGMGAAAGAAVPVLRDTVALAGLPLVIAATWLLLRRRERPAVATGDRAAARRGPLRRGWPLTLAGSTGVASMAAVLVLGCCVTDADADDGHPAASSSPTTGAVSPSAAPASATPSIDQDQVLGEVEAAATAAGGSIRVVVLDADGQPLLTGPDADTSAYTASLVKILVVARLLGLNAAGSLSLSGDDLNLMELAVAQSDDDAMNTLWARYDGAQLVRDIAASARLVGTSPPVSPGRWGQTLTTATDIAAFLAAVEDILDPADAATLFRWMRSATATAADGFDQRFGLLADGSGAAAAKQGWMCCPDGRRQLHSAGILEDGRVVVLLGDFPASTTWPQAAAALDTAADAARTGTDADADADD</sequence>
<proteinExistence type="predicted"/>
<evidence type="ECO:0000313" key="4">
    <source>
        <dbReference type="EMBL" id="WRL65452.1"/>
    </source>
</evidence>
<keyword evidence="5" id="KW-1185">Reference proteome</keyword>
<evidence type="ECO:0000256" key="1">
    <source>
        <dbReference type="SAM" id="MobiDB-lite"/>
    </source>
</evidence>
<keyword evidence="2" id="KW-0472">Membrane</keyword>
<keyword evidence="2" id="KW-1133">Transmembrane helix</keyword>
<dbReference type="SUPFAM" id="SSF56601">
    <property type="entry name" value="beta-lactamase/transpeptidase-like"/>
    <property type="match status" value="1"/>
</dbReference>
<dbReference type="InterPro" id="IPR000871">
    <property type="entry name" value="Beta-lactam_class-A"/>
</dbReference>
<dbReference type="InterPro" id="IPR012338">
    <property type="entry name" value="Beta-lactam/transpept-like"/>
</dbReference>
<dbReference type="RefSeq" id="WP_324276774.1">
    <property type="nucleotide sequence ID" value="NZ_CP141261.1"/>
</dbReference>
<feature type="domain" description="ABL" evidence="3">
    <location>
        <begin position="307"/>
        <end position="408"/>
    </location>
</feature>
<evidence type="ECO:0000313" key="5">
    <source>
        <dbReference type="Proteomes" id="UP001324287"/>
    </source>
</evidence>
<dbReference type="InterPro" id="IPR019017">
    <property type="entry name" value="Sig_transdc_His_kin_a/b-loop_C"/>
</dbReference>
<reference evidence="4 5" key="1">
    <citation type="submission" date="2023-12" db="EMBL/GenBank/DDBJ databases">
        <title>Blastococcus brunescens sp. nov., an actonobacterium isolated from sandstone collected in sahara desert.</title>
        <authorList>
            <person name="Gtari M."/>
            <person name="Ghodhbane F."/>
        </authorList>
    </citation>
    <scope>NUCLEOTIDE SEQUENCE [LARGE SCALE GENOMIC DNA]</scope>
    <source>
        <strain evidence="4 5">BMG 8361</strain>
    </source>
</reference>
<feature type="transmembrane region" description="Helical" evidence="2">
    <location>
        <begin position="35"/>
        <end position="54"/>
    </location>
</feature>
<gene>
    <name evidence="4" type="ORF">U6N30_07480</name>
</gene>
<protein>
    <submittedName>
        <fullName evidence="4">Serine hydrolase</fullName>
    </submittedName>
</protein>
<keyword evidence="4" id="KW-0378">Hydrolase</keyword>
<feature type="transmembrane region" description="Helical" evidence="2">
    <location>
        <begin position="140"/>
        <end position="158"/>
    </location>
</feature>
<name>A0ABZ1B3R9_9ACTN</name>
<dbReference type="PANTHER" id="PTHR35333:SF3">
    <property type="entry name" value="BETA-LACTAMASE-TYPE TRANSPEPTIDASE FOLD CONTAINING PROTEIN"/>
    <property type="match status" value="1"/>
</dbReference>
<dbReference type="GO" id="GO:0016787">
    <property type="term" value="F:hydrolase activity"/>
    <property type="evidence" value="ECO:0007669"/>
    <property type="project" value="UniProtKB-KW"/>
</dbReference>